<dbReference type="AlphaFoldDB" id="Q2LTV3"/>
<dbReference type="STRING" id="56780.SYN_03050"/>
<reference evidence="1 2" key="1">
    <citation type="journal article" date="2007" name="Proc. Natl. Acad. Sci. U.S.A.">
        <title>The genome of Syntrophus aciditrophicus: life at the thermodynamic limit of microbial growth.</title>
        <authorList>
            <person name="McInerney M.J."/>
            <person name="Rohlin L."/>
            <person name="Mouttaki H."/>
            <person name="Kim U."/>
            <person name="Krupp R.S."/>
            <person name="Rios-Hernandez L."/>
            <person name="Sieber J."/>
            <person name="Struchtemeyer C.G."/>
            <person name="Bhattacharyya A."/>
            <person name="Campbell J.W."/>
            <person name="Gunsalus R.P."/>
        </authorList>
    </citation>
    <scope>NUCLEOTIDE SEQUENCE [LARGE SCALE GENOMIC DNA]</scope>
    <source>
        <strain evidence="1 2">SB</strain>
    </source>
</reference>
<organism evidence="1 2">
    <name type="scientific">Syntrophus aciditrophicus (strain SB)</name>
    <dbReference type="NCBI Taxonomy" id="56780"/>
    <lineage>
        <taxon>Bacteria</taxon>
        <taxon>Pseudomonadati</taxon>
        <taxon>Thermodesulfobacteriota</taxon>
        <taxon>Syntrophia</taxon>
        <taxon>Syntrophales</taxon>
        <taxon>Syntrophaceae</taxon>
        <taxon>Syntrophus</taxon>
    </lineage>
</organism>
<sequence>MGVSSGTGIVKQNGAFVNDYVKINKNYCSEKDSFFVSFNKSENADKEMVMSKLL</sequence>
<dbReference type="EMBL" id="CP000252">
    <property type="protein sequence ID" value="ABC77509.1"/>
    <property type="molecule type" value="Genomic_DNA"/>
</dbReference>
<dbReference type="Proteomes" id="UP000001933">
    <property type="component" value="Chromosome"/>
</dbReference>
<gene>
    <name evidence="1" type="ORF">SYN_03050</name>
</gene>
<accession>Q2LTV3</accession>
<proteinExistence type="predicted"/>
<dbReference type="InParanoid" id="Q2LTV3"/>
<dbReference type="KEGG" id="sat:SYN_03050"/>
<protein>
    <submittedName>
        <fullName evidence="1">Hypothetical cytosolic protein</fullName>
    </submittedName>
</protein>
<dbReference type="HOGENOM" id="CLU_3048741_0_0_7"/>
<keyword evidence="2" id="KW-1185">Reference proteome</keyword>
<name>Q2LTV3_SYNAS</name>
<evidence type="ECO:0000313" key="1">
    <source>
        <dbReference type="EMBL" id="ABC77509.1"/>
    </source>
</evidence>
<evidence type="ECO:0000313" key="2">
    <source>
        <dbReference type="Proteomes" id="UP000001933"/>
    </source>
</evidence>